<dbReference type="AlphaFoldDB" id="A0A7R9R1L1"/>
<protein>
    <recommendedName>
        <fullName evidence="5">Alpha-L-rhamnosidase</fullName>
    </recommendedName>
</protein>
<reference evidence="3" key="1">
    <citation type="submission" date="2020-11" db="EMBL/GenBank/DDBJ databases">
        <authorList>
            <person name="Tran Van P."/>
        </authorList>
    </citation>
    <scope>NUCLEOTIDE SEQUENCE</scope>
</reference>
<dbReference type="InterPro" id="IPR012341">
    <property type="entry name" value="6hp_glycosidase-like_sf"/>
</dbReference>
<feature type="domain" description="Alpha-L-rhamnosidase concanavalin-like" evidence="1">
    <location>
        <begin position="1"/>
        <end position="90"/>
    </location>
</feature>
<dbReference type="EMBL" id="CAJPVJ010054508">
    <property type="protein sequence ID" value="CAG2183513.1"/>
    <property type="molecule type" value="Genomic_DNA"/>
</dbReference>
<dbReference type="Pfam" id="PF05592">
    <property type="entry name" value="Bac_rhamnosid"/>
    <property type="match status" value="1"/>
</dbReference>
<evidence type="ECO:0008006" key="5">
    <source>
        <dbReference type="Google" id="ProtNLM"/>
    </source>
</evidence>
<dbReference type="OrthoDB" id="426354at2759"/>
<evidence type="ECO:0000313" key="3">
    <source>
        <dbReference type="EMBL" id="CAD7666534.1"/>
    </source>
</evidence>
<dbReference type="Gene3D" id="1.50.10.10">
    <property type="match status" value="1"/>
</dbReference>
<dbReference type="Pfam" id="PF17389">
    <property type="entry name" value="Bac_rhamnosid6H"/>
    <property type="match status" value="1"/>
</dbReference>
<gene>
    <name evidence="3" type="ORF">ONB1V03_LOCUS22933</name>
</gene>
<dbReference type="PANTHER" id="PTHR33307:SF6">
    <property type="entry name" value="ALPHA-RHAMNOSIDASE (EUROFUNG)-RELATED"/>
    <property type="match status" value="1"/>
</dbReference>
<evidence type="ECO:0000259" key="1">
    <source>
        <dbReference type="Pfam" id="PF05592"/>
    </source>
</evidence>
<organism evidence="3">
    <name type="scientific">Oppiella nova</name>
    <dbReference type="NCBI Taxonomy" id="334625"/>
    <lineage>
        <taxon>Eukaryota</taxon>
        <taxon>Metazoa</taxon>
        <taxon>Ecdysozoa</taxon>
        <taxon>Arthropoda</taxon>
        <taxon>Chelicerata</taxon>
        <taxon>Arachnida</taxon>
        <taxon>Acari</taxon>
        <taxon>Acariformes</taxon>
        <taxon>Sarcoptiformes</taxon>
        <taxon>Oribatida</taxon>
        <taxon>Brachypylina</taxon>
        <taxon>Oppioidea</taxon>
        <taxon>Oppiidae</taxon>
        <taxon>Oppiella</taxon>
    </lineage>
</organism>
<feature type="non-terminal residue" evidence="3">
    <location>
        <position position="149"/>
    </location>
</feature>
<dbReference type="GO" id="GO:0005975">
    <property type="term" value="P:carbohydrate metabolic process"/>
    <property type="evidence" value="ECO:0007669"/>
    <property type="project" value="InterPro"/>
</dbReference>
<dbReference type="InterPro" id="IPR008902">
    <property type="entry name" value="Rhamnosid_concanavalin"/>
</dbReference>
<evidence type="ECO:0000259" key="2">
    <source>
        <dbReference type="Pfam" id="PF17389"/>
    </source>
</evidence>
<evidence type="ECO:0000313" key="4">
    <source>
        <dbReference type="Proteomes" id="UP000728032"/>
    </source>
</evidence>
<name>A0A7R9R1L1_9ACAR</name>
<feature type="domain" description="Alpha-L-rhamnosidase six-hairpin glycosidase" evidence="2">
    <location>
        <begin position="98"/>
        <end position="149"/>
    </location>
</feature>
<sequence>MVGWVRITFPKSYNASRVQLRHAEALHANGTVYTMNLRTALAIDTYVLDKANTTSNNTFEPNFTTHGFRYVEITGYPGEPQLNSIKGVVMNSDTAFDSHFETSNAMVNKLYSNIHWGQRGNFLSVPTDCPQRDERLGWMGDGEVFAPTA</sequence>
<dbReference type="EMBL" id="OC969333">
    <property type="protein sequence ID" value="CAD7666534.1"/>
    <property type="molecule type" value="Genomic_DNA"/>
</dbReference>
<keyword evidence="4" id="KW-1185">Reference proteome</keyword>
<proteinExistence type="predicted"/>
<dbReference type="InterPro" id="IPR016007">
    <property type="entry name" value="Alpha_rhamnosid"/>
</dbReference>
<dbReference type="InterPro" id="IPR035396">
    <property type="entry name" value="Bac_rhamnosid6H"/>
</dbReference>
<dbReference type="Proteomes" id="UP000728032">
    <property type="component" value="Unassembled WGS sequence"/>
</dbReference>
<accession>A0A7R9R1L1</accession>
<dbReference type="Gene3D" id="2.60.120.260">
    <property type="entry name" value="Galactose-binding domain-like"/>
    <property type="match status" value="1"/>
</dbReference>
<dbReference type="PANTHER" id="PTHR33307">
    <property type="entry name" value="ALPHA-RHAMNOSIDASE (EUROFUNG)"/>
    <property type="match status" value="1"/>
</dbReference>